<keyword evidence="6 7" id="KW-0472">Membrane</keyword>
<dbReference type="PANTHER" id="PTHR30462">
    <property type="entry name" value="INTERMEMBRANE TRANSPORT PROTEIN PQIB-RELATED"/>
    <property type="match status" value="1"/>
</dbReference>
<dbReference type="PANTHER" id="PTHR30462:SF3">
    <property type="entry name" value="INTERMEMBRANE TRANSPORT PROTEIN PQIA"/>
    <property type="match status" value="1"/>
</dbReference>
<organism evidence="8 9">
    <name type="scientific">Allohahella marinimesophila</name>
    <dbReference type="NCBI Taxonomy" id="1054972"/>
    <lineage>
        <taxon>Bacteria</taxon>
        <taxon>Pseudomonadati</taxon>
        <taxon>Pseudomonadota</taxon>
        <taxon>Gammaproteobacteria</taxon>
        <taxon>Oceanospirillales</taxon>
        <taxon>Hahellaceae</taxon>
        <taxon>Allohahella</taxon>
    </lineage>
</organism>
<comment type="caution">
    <text evidence="8">The sequence shown here is derived from an EMBL/GenBank/DDBJ whole genome shotgun (WGS) entry which is preliminary data.</text>
</comment>
<evidence type="ECO:0000256" key="4">
    <source>
        <dbReference type="ARBA" id="ARBA00022692"/>
    </source>
</evidence>
<evidence type="ECO:0008006" key="10">
    <source>
        <dbReference type="Google" id="ProtNLM"/>
    </source>
</evidence>
<evidence type="ECO:0000313" key="9">
    <source>
        <dbReference type="Proteomes" id="UP001501337"/>
    </source>
</evidence>
<sequence length="158" mass="17159">MALTIAATIMFIPANALPIMTVSYFGKGAPDTILSGVILLLQHGAWPIAAIVFFASFIVPLGKILGLFYLLYRVRGQGSDSAHGKQLKLYRVIDFFGRWSMLDVFVVALLVALVQLGQIATIEAGSGATAFAAMVVLTMFAAGSFDPRLLWDRTNREY</sequence>
<evidence type="ECO:0000256" key="7">
    <source>
        <dbReference type="SAM" id="Phobius"/>
    </source>
</evidence>
<evidence type="ECO:0000256" key="6">
    <source>
        <dbReference type="ARBA" id="ARBA00023136"/>
    </source>
</evidence>
<dbReference type="InterPro" id="IPR007498">
    <property type="entry name" value="PqiA-like"/>
</dbReference>
<evidence type="ECO:0000256" key="3">
    <source>
        <dbReference type="ARBA" id="ARBA00022519"/>
    </source>
</evidence>
<evidence type="ECO:0000256" key="1">
    <source>
        <dbReference type="ARBA" id="ARBA00004533"/>
    </source>
</evidence>
<reference evidence="9" key="1">
    <citation type="journal article" date="2019" name="Int. J. Syst. Evol. Microbiol.">
        <title>The Global Catalogue of Microorganisms (GCM) 10K type strain sequencing project: providing services to taxonomists for standard genome sequencing and annotation.</title>
        <authorList>
            <consortium name="The Broad Institute Genomics Platform"/>
            <consortium name="The Broad Institute Genome Sequencing Center for Infectious Disease"/>
            <person name="Wu L."/>
            <person name="Ma J."/>
        </authorList>
    </citation>
    <scope>NUCLEOTIDE SEQUENCE [LARGE SCALE GENOMIC DNA]</scope>
    <source>
        <strain evidence="9">JCM 17555</strain>
    </source>
</reference>
<dbReference type="InterPro" id="IPR051800">
    <property type="entry name" value="PqiA-PqiB_transport"/>
</dbReference>
<dbReference type="RefSeq" id="WP_344802783.1">
    <property type="nucleotide sequence ID" value="NZ_BAABBO010000001.1"/>
</dbReference>
<keyword evidence="9" id="KW-1185">Reference proteome</keyword>
<name>A0ABP7NKD5_9GAMM</name>
<comment type="subcellular location">
    <subcellularLocation>
        <location evidence="1">Cell inner membrane</location>
    </subcellularLocation>
</comment>
<dbReference type="EMBL" id="BAABBO010000001">
    <property type="protein sequence ID" value="GAA3948180.1"/>
    <property type="molecule type" value="Genomic_DNA"/>
</dbReference>
<gene>
    <name evidence="8" type="ORF">GCM10022278_04180</name>
</gene>
<evidence type="ECO:0000313" key="8">
    <source>
        <dbReference type="EMBL" id="GAA3948180.1"/>
    </source>
</evidence>
<dbReference type="Pfam" id="PF04403">
    <property type="entry name" value="PqiA"/>
    <property type="match status" value="1"/>
</dbReference>
<proteinExistence type="predicted"/>
<feature type="transmembrane region" description="Helical" evidence="7">
    <location>
        <begin position="126"/>
        <end position="145"/>
    </location>
</feature>
<evidence type="ECO:0000256" key="2">
    <source>
        <dbReference type="ARBA" id="ARBA00022475"/>
    </source>
</evidence>
<evidence type="ECO:0000256" key="5">
    <source>
        <dbReference type="ARBA" id="ARBA00022989"/>
    </source>
</evidence>
<feature type="transmembrane region" description="Helical" evidence="7">
    <location>
        <begin position="45"/>
        <end position="71"/>
    </location>
</feature>
<feature type="transmembrane region" description="Helical" evidence="7">
    <location>
        <begin position="92"/>
        <end position="114"/>
    </location>
</feature>
<keyword evidence="2" id="KW-1003">Cell membrane</keyword>
<accession>A0ABP7NKD5</accession>
<keyword evidence="3" id="KW-0997">Cell inner membrane</keyword>
<keyword evidence="4 7" id="KW-0812">Transmembrane</keyword>
<keyword evidence="5 7" id="KW-1133">Transmembrane helix</keyword>
<dbReference type="Proteomes" id="UP001501337">
    <property type="component" value="Unassembled WGS sequence"/>
</dbReference>
<protein>
    <recommendedName>
        <fullName evidence="10">Paraquat-inducible protein A</fullName>
    </recommendedName>
</protein>